<dbReference type="InterPro" id="IPR013657">
    <property type="entry name" value="SCL35B1-4/HUT1"/>
</dbReference>
<evidence type="ECO:0000256" key="3">
    <source>
        <dbReference type="ARBA" id="ARBA00022448"/>
    </source>
</evidence>
<evidence type="ECO:0000256" key="11">
    <source>
        <dbReference type="SAM" id="Phobius"/>
    </source>
</evidence>
<dbReference type="PANTHER" id="PTHR10778:SF10">
    <property type="entry name" value="SOLUTE CARRIER FAMILY 35 MEMBER B1"/>
    <property type="match status" value="1"/>
</dbReference>
<dbReference type="SUPFAM" id="SSF103481">
    <property type="entry name" value="Multidrug resistance efflux transporter EmrE"/>
    <property type="match status" value="1"/>
</dbReference>
<comment type="subcellular location">
    <subcellularLocation>
        <location evidence="1">Endoplasmic reticulum membrane</location>
        <topology evidence="1">Multi-pass membrane protein</topology>
    </subcellularLocation>
</comment>
<evidence type="ECO:0000313" key="12">
    <source>
        <dbReference type="EMBL" id="OIW33934.1"/>
    </source>
</evidence>
<dbReference type="InterPro" id="IPR037185">
    <property type="entry name" value="EmrE-like"/>
</dbReference>
<evidence type="ECO:0000256" key="10">
    <source>
        <dbReference type="SAM" id="MobiDB-lite"/>
    </source>
</evidence>
<dbReference type="GO" id="GO:0005789">
    <property type="term" value="C:endoplasmic reticulum membrane"/>
    <property type="evidence" value="ECO:0007669"/>
    <property type="project" value="UniProtKB-SubCell"/>
</dbReference>
<gene>
    <name evidence="12" type="ORF">CONLIGDRAFT_628854</name>
</gene>
<dbReference type="GO" id="GO:0005460">
    <property type="term" value="F:UDP-glucose transmembrane transporter activity"/>
    <property type="evidence" value="ECO:0007669"/>
    <property type="project" value="TreeGrafter"/>
</dbReference>
<dbReference type="InParanoid" id="A0A1J7J2E7"/>
<keyword evidence="5 11" id="KW-0812">Transmembrane</keyword>
<protein>
    <recommendedName>
        <fullName evidence="9">UDP-galactose transporter homolog 1</fullName>
    </recommendedName>
</protein>
<evidence type="ECO:0000256" key="9">
    <source>
        <dbReference type="ARBA" id="ARBA00041103"/>
    </source>
</evidence>
<feature type="transmembrane region" description="Helical" evidence="11">
    <location>
        <begin position="186"/>
        <end position="204"/>
    </location>
</feature>
<dbReference type="GO" id="GO:0005459">
    <property type="term" value="F:UDP-galactose transmembrane transporter activity"/>
    <property type="evidence" value="ECO:0007669"/>
    <property type="project" value="EnsemblFungi"/>
</dbReference>
<feature type="transmembrane region" description="Helical" evidence="11">
    <location>
        <begin position="135"/>
        <end position="153"/>
    </location>
</feature>
<sequence length="404" mass="43842">MARTKQATPLRRETSSEYVSKHDRPPLKQRRSSKGDANGQAVLSKAPPKPDNTIVQLVVAVAGIYGSFLTWAYLQEKLTTTPHGVSGERFQYPVFLLTIQSTFALLTGYLYLLFRTPRGSPLPPIFPSSTIVPPLLLVAFTSALAAPFGYASLAHIDYITFILAKSCKLLPVMALHITVFRKRYPLYKYLVVAAVTAGVAVFTLHSGKKHGKTGGRATTGQTSWGLLLLGINLLFDGLTNSTQDYIFQTFRGYTGPQMMCANNLLSTLITAGYLVLSPWLVRTGVGEWLGMDVAGAAGELTSALAFLRRYPGVWGDVLGFAACGAVGQVFIFYTLATFSSVLLVTVTVTRKMFTMILSVVAFGHRLTQMQWLGVGLVFGGIGVEAAIARQEKMAKEAAKRAKAQ</sequence>
<dbReference type="EMBL" id="KV875094">
    <property type="protein sequence ID" value="OIW33934.1"/>
    <property type="molecule type" value="Genomic_DNA"/>
</dbReference>
<dbReference type="OrthoDB" id="1601at2759"/>
<reference evidence="12 13" key="1">
    <citation type="submission" date="2016-10" db="EMBL/GenBank/DDBJ databases">
        <title>Draft genome sequence of Coniochaeta ligniaria NRRL30616, a lignocellulolytic fungus for bioabatement of inhibitors in plant biomass hydrolysates.</title>
        <authorList>
            <consortium name="DOE Joint Genome Institute"/>
            <person name="Jimenez D.J."/>
            <person name="Hector R.E."/>
            <person name="Riley R."/>
            <person name="Sun H."/>
            <person name="Grigoriev I.V."/>
            <person name="Van Elsas J.D."/>
            <person name="Nichols N.N."/>
        </authorList>
    </citation>
    <scope>NUCLEOTIDE SEQUENCE [LARGE SCALE GENOMIC DNA]</scope>
    <source>
        <strain evidence="12 13">NRRL 30616</strain>
    </source>
</reference>
<dbReference type="GO" id="GO:0000139">
    <property type="term" value="C:Golgi membrane"/>
    <property type="evidence" value="ECO:0007669"/>
    <property type="project" value="TreeGrafter"/>
</dbReference>
<evidence type="ECO:0000313" key="13">
    <source>
        <dbReference type="Proteomes" id="UP000182658"/>
    </source>
</evidence>
<feature type="compositionally biased region" description="Basic and acidic residues" evidence="10">
    <location>
        <begin position="10"/>
        <end position="26"/>
    </location>
</feature>
<feature type="transmembrane region" description="Helical" evidence="11">
    <location>
        <begin position="317"/>
        <end position="335"/>
    </location>
</feature>
<dbReference type="AlphaFoldDB" id="A0A1J7J2E7"/>
<keyword evidence="8 11" id="KW-0472">Membrane</keyword>
<feature type="transmembrane region" description="Helical" evidence="11">
    <location>
        <begin position="369"/>
        <end position="387"/>
    </location>
</feature>
<keyword evidence="3" id="KW-0813">Transport</keyword>
<evidence type="ECO:0000256" key="8">
    <source>
        <dbReference type="ARBA" id="ARBA00023136"/>
    </source>
</evidence>
<dbReference type="STRING" id="1408157.A0A1J7J2E7"/>
<feature type="transmembrane region" description="Helical" evidence="11">
    <location>
        <begin position="342"/>
        <end position="363"/>
    </location>
</feature>
<accession>A0A1J7J2E7</accession>
<evidence type="ECO:0000256" key="7">
    <source>
        <dbReference type="ARBA" id="ARBA00022989"/>
    </source>
</evidence>
<organism evidence="12 13">
    <name type="scientific">Coniochaeta ligniaria NRRL 30616</name>
    <dbReference type="NCBI Taxonomy" id="1408157"/>
    <lineage>
        <taxon>Eukaryota</taxon>
        <taxon>Fungi</taxon>
        <taxon>Dikarya</taxon>
        <taxon>Ascomycota</taxon>
        <taxon>Pezizomycotina</taxon>
        <taxon>Sordariomycetes</taxon>
        <taxon>Sordariomycetidae</taxon>
        <taxon>Coniochaetales</taxon>
        <taxon>Coniochaetaceae</taxon>
        <taxon>Coniochaeta</taxon>
    </lineage>
</organism>
<keyword evidence="7 11" id="KW-1133">Transmembrane helix</keyword>
<feature type="transmembrane region" description="Helical" evidence="11">
    <location>
        <begin position="159"/>
        <end position="179"/>
    </location>
</feature>
<feature type="transmembrane region" description="Helical" evidence="11">
    <location>
        <begin position="54"/>
        <end position="74"/>
    </location>
</feature>
<feature type="transmembrane region" description="Helical" evidence="11">
    <location>
        <begin position="224"/>
        <end position="242"/>
    </location>
</feature>
<evidence type="ECO:0000256" key="5">
    <source>
        <dbReference type="ARBA" id="ARBA00022692"/>
    </source>
</evidence>
<keyword evidence="6" id="KW-0256">Endoplasmic reticulum</keyword>
<evidence type="ECO:0000256" key="1">
    <source>
        <dbReference type="ARBA" id="ARBA00004477"/>
    </source>
</evidence>
<feature type="transmembrane region" description="Helical" evidence="11">
    <location>
        <begin position="263"/>
        <end position="281"/>
    </location>
</feature>
<evidence type="ECO:0000256" key="4">
    <source>
        <dbReference type="ARBA" id="ARBA00022597"/>
    </source>
</evidence>
<keyword evidence="4" id="KW-0762">Sugar transport</keyword>
<dbReference type="FunCoup" id="A0A1J7J2E7">
    <property type="interactions" value="468"/>
</dbReference>
<keyword evidence="13" id="KW-1185">Reference proteome</keyword>
<comment type="similarity">
    <text evidence="2">Belongs to the nucleotide-sugar transporter family. SLC35B subfamily.</text>
</comment>
<feature type="transmembrane region" description="Helical" evidence="11">
    <location>
        <begin position="94"/>
        <end position="114"/>
    </location>
</feature>
<feature type="region of interest" description="Disordered" evidence="10">
    <location>
        <begin position="1"/>
        <end position="47"/>
    </location>
</feature>
<dbReference type="GO" id="GO:0120112">
    <property type="term" value="P:UDP-glucose transmembrane transport into endoplasmic reticulum"/>
    <property type="evidence" value="ECO:0007669"/>
    <property type="project" value="EnsemblFungi"/>
</dbReference>
<evidence type="ECO:0000256" key="6">
    <source>
        <dbReference type="ARBA" id="ARBA00022824"/>
    </source>
</evidence>
<proteinExistence type="inferred from homology"/>
<dbReference type="PANTHER" id="PTHR10778">
    <property type="entry name" value="SOLUTE CARRIER FAMILY 35 MEMBER B"/>
    <property type="match status" value="1"/>
</dbReference>
<dbReference type="Proteomes" id="UP000182658">
    <property type="component" value="Unassembled WGS sequence"/>
</dbReference>
<name>A0A1J7J2E7_9PEZI</name>
<dbReference type="Pfam" id="PF08449">
    <property type="entry name" value="UAA"/>
    <property type="match status" value="1"/>
</dbReference>
<evidence type="ECO:0000256" key="2">
    <source>
        <dbReference type="ARBA" id="ARBA00010694"/>
    </source>
</evidence>